<reference evidence="2 3" key="1">
    <citation type="submission" date="2016-11" db="EMBL/GenBank/DDBJ databases">
        <title>Comparative genomics of Acidibacillus ferroxidans species.</title>
        <authorList>
            <person name="Oliveira G."/>
            <person name="Nunes G."/>
            <person name="Oliveira R."/>
            <person name="Araujo F."/>
            <person name="Salim A."/>
            <person name="Scholte L."/>
            <person name="Morais D."/>
            <person name="Nancucheo I."/>
            <person name="Johnson D.B."/>
            <person name="Grail B."/>
            <person name="Bittencourt J."/>
            <person name="Valadares R."/>
        </authorList>
    </citation>
    <scope>NUCLEOTIDE SEQUENCE [LARGE SCALE GENOMIC DNA]</scope>
    <source>
        <strain evidence="2 3">Y002</strain>
    </source>
</reference>
<gene>
    <name evidence="2" type="ORF">BM613_13675</name>
</gene>
<comment type="caution">
    <text evidence="2">The sequence shown here is derived from an EMBL/GenBank/DDBJ whole genome shotgun (WGS) entry which is preliminary data.</text>
</comment>
<keyword evidence="1" id="KW-0732">Signal</keyword>
<dbReference type="Proteomes" id="UP000245380">
    <property type="component" value="Unassembled WGS sequence"/>
</dbReference>
<dbReference type="OrthoDB" id="9945586at2"/>
<organism evidence="2 3">
    <name type="scientific">Sulfoacidibacillus thermotolerans</name>
    <name type="common">Acidibacillus sulfuroxidans</name>
    <dbReference type="NCBI Taxonomy" id="1765684"/>
    <lineage>
        <taxon>Bacteria</taxon>
        <taxon>Bacillati</taxon>
        <taxon>Bacillota</taxon>
        <taxon>Bacilli</taxon>
        <taxon>Bacillales</taxon>
        <taxon>Alicyclobacillaceae</taxon>
        <taxon>Sulfoacidibacillus</taxon>
    </lineage>
</organism>
<dbReference type="RefSeq" id="WP_109431756.1">
    <property type="nucleotide sequence ID" value="NZ_MPDK01000049.1"/>
</dbReference>
<name>A0A2U3D077_SULT2</name>
<evidence type="ECO:0000313" key="3">
    <source>
        <dbReference type="Proteomes" id="UP000245380"/>
    </source>
</evidence>
<sequence length="302" mass="33318">MKRRSVLFSTALLLSTGFIASNVSTALAATTNNSSNSVNIVQPLTKAQVGNTSAILAVEQNNMKQALAKLDVQSTLPNIQIISTLHGQAAQSSTIQKSLTQLWESQHQSTLNSTNATSAGTTSGVIQPDSVPIPYGASEVIETYQGDPTLYADQSQTAANYSDAENIFISIVDDAIGLVLKNPVSSVVWDVVTYYGSTLNTNDPVMAQYFHSFKYGYRDVYFWNGSSWVDTYTTTDREWYKHELSSWVDTSNNTRTETEDFNSSPVFVDAGSYWYDSNSQLVSIAENYWVTNSHGWDFYPGY</sequence>
<evidence type="ECO:0000313" key="2">
    <source>
        <dbReference type="EMBL" id="PWI54701.1"/>
    </source>
</evidence>
<evidence type="ECO:0000256" key="1">
    <source>
        <dbReference type="SAM" id="SignalP"/>
    </source>
</evidence>
<keyword evidence="3" id="KW-1185">Reference proteome</keyword>
<feature type="signal peptide" evidence="1">
    <location>
        <begin position="1"/>
        <end position="28"/>
    </location>
</feature>
<protein>
    <submittedName>
        <fullName evidence="2">Uncharacterized protein</fullName>
    </submittedName>
</protein>
<accession>A0A2U3D077</accession>
<proteinExistence type="predicted"/>
<dbReference type="AlphaFoldDB" id="A0A2U3D077"/>
<feature type="chain" id="PRO_5015763624" evidence="1">
    <location>
        <begin position="29"/>
        <end position="302"/>
    </location>
</feature>
<dbReference type="EMBL" id="MPDK01000049">
    <property type="protein sequence ID" value="PWI54701.1"/>
    <property type="molecule type" value="Genomic_DNA"/>
</dbReference>